<evidence type="ECO:0000256" key="1">
    <source>
        <dbReference type="ARBA" id="ARBA00005641"/>
    </source>
</evidence>
<reference evidence="9" key="5">
    <citation type="submission" date="2015-06" db="UniProtKB">
        <authorList>
            <consortium name="EnsemblFungi"/>
        </authorList>
    </citation>
    <scope>IDENTIFICATION</scope>
    <source>
        <strain evidence="9">ATCC 64411</strain>
    </source>
</reference>
<protein>
    <submittedName>
        <fullName evidence="8">Cellulase</fullName>
    </submittedName>
</protein>
<reference evidence="9" key="4">
    <citation type="journal article" date="2015" name="G3 (Bethesda)">
        <title>Genome sequences of three phytopathogenic species of the Magnaporthaceae family of fungi.</title>
        <authorList>
            <person name="Okagaki L.H."/>
            <person name="Nunes C.C."/>
            <person name="Sailsbery J."/>
            <person name="Clay B."/>
            <person name="Brown D."/>
            <person name="John T."/>
            <person name="Oh Y."/>
            <person name="Young N."/>
            <person name="Fitzgerald M."/>
            <person name="Haas B.J."/>
            <person name="Zeng Q."/>
            <person name="Young S."/>
            <person name="Adiconis X."/>
            <person name="Fan L."/>
            <person name="Levin J.Z."/>
            <person name="Mitchell T.K."/>
            <person name="Okubara P.A."/>
            <person name="Farman M.L."/>
            <person name="Kohn L.M."/>
            <person name="Birren B."/>
            <person name="Ma L.-J."/>
            <person name="Dean R.A."/>
        </authorList>
    </citation>
    <scope>NUCLEOTIDE SEQUENCE</scope>
    <source>
        <strain evidence="9">ATCC 64411 / 73-15</strain>
    </source>
</reference>
<evidence type="ECO:0000256" key="6">
    <source>
        <dbReference type="SAM" id="SignalP"/>
    </source>
</evidence>
<evidence type="ECO:0000313" key="8">
    <source>
        <dbReference type="EMBL" id="KLU90982.1"/>
    </source>
</evidence>
<dbReference type="Pfam" id="PF00150">
    <property type="entry name" value="Cellulase"/>
    <property type="match status" value="1"/>
</dbReference>
<dbReference type="OMA" id="YATEMVD"/>
<dbReference type="InterPro" id="IPR001547">
    <property type="entry name" value="Glyco_hydro_5"/>
</dbReference>
<keyword evidence="2 4" id="KW-0378">Hydrolase</keyword>
<dbReference type="AlphaFoldDB" id="A0A0C4EA49"/>
<feature type="signal peptide" evidence="6">
    <location>
        <begin position="1"/>
        <end position="24"/>
    </location>
</feature>
<evidence type="ECO:0000256" key="4">
    <source>
        <dbReference type="RuleBase" id="RU361153"/>
    </source>
</evidence>
<name>A0A0C4EA49_MAGP6</name>
<dbReference type="PANTHER" id="PTHR31263">
    <property type="entry name" value="CELLULASE FAMILY PROTEIN (AFU_ORTHOLOGUE AFUA_5G14560)"/>
    <property type="match status" value="1"/>
</dbReference>
<comment type="similarity">
    <text evidence="1 4">Belongs to the glycosyl hydrolase 5 (cellulase A) family.</text>
</comment>
<keyword evidence="10" id="KW-1185">Reference proteome</keyword>
<dbReference type="VEuPathDB" id="FungiDB:MAPG_09507"/>
<feature type="chain" id="PRO_5007393415" evidence="6">
    <location>
        <begin position="25"/>
        <end position="485"/>
    </location>
</feature>
<evidence type="ECO:0000256" key="5">
    <source>
        <dbReference type="SAM" id="MobiDB-lite"/>
    </source>
</evidence>
<evidence type="ECO:0000256" key="2">
    <source>
        <dbReference type="ARBA" id="ARBA00022801"/>
    </source>
</evidence>
<evidence type="ECO:0000256" key="3">
    <source>
        <dbReference type="ARBA" id="ARBA00023295"/>
    </source>
</evidence>
<organism evidence="9 10">
    <name type="scientific">Magnaporthiopsis poae (strain ATCC 64411 / 73-15)</name>
    <name type="common">Kentucky bluegrass fungus</name>
    <name type="synonym">Magnaporthe poae</name>
    <dbReference type="NCBI Taxonomy" id="644358"/>
    <lineage>
        <taxon>Eukaryota</taxon>
        <taxon>Fungi</taxon>
        <taxon>Dikarya</taxon>
        <taxon>Ascomycota</taxon>
        <taxon>Pezizomycotina</taxon>
        <taxon>Sordariomycetes</taxon>
        <taxon>Sordariomycetidae</taxon>
        <taxon>Magnaporthales</taxon>
        <taxon>Magnaporthaceae</taxon>
        <taxon>Magnaporthiopsis</taxon>
    </lineage>
</organism>
<dbReference type="PANTHER" id="PTHR31263:SF0">
    <property type="entry name" value="CELLULASE FAMILY PROTEIN (AFU_ORTHOLOGUE AFUA_5G14560)"/>
    <property type="match status" value="1"/>
</dbReference>
<sequence>MRFHSMLGGTLAVVLASFGDGALAASFPDGPFTTSGRWIVGKSGSNLNFAGANWPGAGEAMIPEGLQYQSVASIVSRVKSLGMNAIRLTYATEMVDQIFGAGVGAGADVTLDKALGTALGSENGTAVLKRVMAKNPGFNEGTTRLQVFDAVAAECARQGIYVVLDNHVSKAQWCCTPLDGNSWWGDTFFSTANWTRGLSYMANHTKSWPNLLAMSLRNELRQPFTNTTLYRTSYNWETWYARTKEGVAAIRKENPDALVFLSGLESDTNLQPVVRGDALFPGSARFSVADFPGGGGENKIALELHSYSNVINKYQADNCTALRAALRDGGFEALLSNSTTDVVKNRLPVLLTEFGWPQQDETEWDAAYATCLRGFMRETGAGWTIWVLAGSYYTREGTQDGDEPWGLLNHDWSDWRAPRARVEADLMPLVKDTLAFTTSPSSGTGGGGGNNNGTNPKSAAVFGPRPAALPGLVGAAGFAVAFLLF</sequence>
<evidence type="ECO:0000313" key="10">
    <source>
        <dbReference type="Proteomes" id="UP000011715"/>
    </source>
</evidence>
<reference evidence="8" key="2">
    <citation type="submission" date="2010-05" db="EMBL/GenBank/DDBJ databases">
        <title>The Genome Sequence of Magnaporthe poae strain ATCC 64411.</title>
        <authorList>
            <consortium name="The Broad Institute Genome Sequencing Platform"/>
            <consortium name="Broad Institute Genome Sequencing Center for Infectious Disease"/>
            <person name="Ma L.-J."/>
            <person name="Dead R."/>
            <person name="Young S."/>
            <person name="Zeng Q."/>
            <person name="Koehrsen M."/>
            <person name="Alvarado L."/>
            <person name="Berlin A."/>
            <person name="Chapman S.B."/>
            <person name="Chen Z."/>
            <person name="Freedman E."/>
            <person name="Gellesch M."/>
            <person name="Goldberg J."/>
            <person name="Griggs A."/>
            <person name="Gujja S."/>
            <person name="Heilman E.R."/>
            <person name="Heiman D."/>
            <person name="Hepburn T."/>
            <person name="Howarth C."/>
            <person name="Jen D."/>
            <person name="Larson L."/>
            <person name="Mehta T."/>
            <person name="Neiman D."/>
            <person name="Pearson M."/>
            <person name="Roberts A."/>
            <person name="Saif S."/>
            <person name="Shea T."/>
            <person name="Shenoy N."/>
            <person name="Sisk P."/>
            <person name="Stolte C."/>
            <person name="Sykes S."/>
            <person name="Walk T."/>
            <person name="White J."/>
            <person name="Yandava C."/>
            <person name="Haas B."/>
            <person name="Nusbaum C."/>
            <person name="Birren B."/>
        </authorList>
    </citation>
    <scope>NUCLEOTIDE SEQUENCE</scope>
    <source>
        <strain evidence="8">ATCC 64411</strain>
    </source>
</reference>
<dbReference type="EMBL" id="ADBL01002430">
    <property type="status" value="NOT_ANNOTATED_CDS"/>
    <property type="molecule type" value="Genomic_DNA"/>
</dbReference>
<reference evidence="8" key="3">
    <citation type="submission" date="2011-03" db="EMBL/GenBank/DDBJ databases">
        <title>Annotation of Magnaporthe poae ATCC 64411.</title>
        <authorList>
            <person name="Ma L.-J."/>
            <person name="Dead R."/>
            <person name="Young S.K."/>
            <person name="Zeng Q."/>
            <person name="Gargeya S."/>
            <person name="Fitzgerald M."/>
            <person name="Haas B."/>
            <person name="Abouelleil A."/>
            <person name="Alvarado L."/>
            <person name="Arachchi H.M."/>
            <person name="Berlin A."/>
            <person name="Brown A."/>
            <person name="Chapman S.B."/>
            <person name="Chen Z."/>
            <person name="Dunbar C."/>
            <person name="Freedman E."/>
            <person name="Gearin G."/>
            <person name="Gellesch M."/>
            <person name="Goldberg J."/>
            <person name="Griggs A."/>
            <person name="Gujja S."/>
            <person name="Heiman D."/>
            <person name="Howarth C."/>
            <person name="Larson L."/>
            <person name="Lui A."/>
            <person name="MacDonald P.J.P."/>
            <person name="Mehta T."/>
            <person name="Montmayeur A."/>
            <person name="Murphy C."/>
            <person name="Neiman D."/>
            <person name="Pearson M."/>
            <person name="Priest M."/>
            <person name="Roberts A."/>
            <person name="Saif S."/>
            <person name="Shea T."/>
            <person name="Shenoy N."/>
            <person name="Sisk P."/>
            <person name="Stolte C."/>
            <person name="Sykes S."/>
            <person name="Yandava C."/>
            <person name="Wortman J."/>
            <person name="Nusbaum C."/>
            <person name="Birren B."/>
        </authorList>
    </citation>
    <scope>NUCLEOTIDE SEQUENCE</scope>
    <source>
        <strain evidence="8">ATCC 64411</strain>
    </source>
</reference>
<dbReference type="GO" id="GO:0000272">
    <property type="term" value="P:polysaccharide catabolic process"/>
    <property type="evidence" value="ECO:0007669"/>
    <property type="project" value="InterPro"/>
</dbReference>
<gene>
    <name evidence="8" type="ORF">MAPG_09507</name>
</gene>
<dbReference type="Proteomes" id="UP000011715">
    <property type="component" value="Unassembled WGS sequence"/>
</dbReference>
<feature type="region of interest" description="Disordered" evidence="5">
    <location>
        <begin position="437"/>
        <end position="459"/>
    </location>
</feature>
<dbReference type="GO" id="GO:0004553">
    <property type="term" value="F:hydrolase activity, hydrolyzing O-glycosyl compounds"/>
    <property type="evidence" value="ECO:0007669"/>
    <property type="project" value="InterPro"/>
</dbReference>
<dbReference type="EMBL" id="GL876976">
    <property type="protein sequence ID" value="KLU90982.1"/>
    <property type="molecule type" value="Genomic_DNA"/>
</dbReference>
<feature type="domain" description="Glycoside hydrolase family 5" evidence="7">
    <location>
        <begin position="68"/>
        <end position="388"/>
    </location>
</feature>
<reference evidence="10" key="1">
    <citation type="submission" date="2010-05" db="EMBL/GenBank/DDBJ databases">
        <title>The genome sequence of Magnaporthe poae strain ATCC 64411.</title>
        <authorList>
            <person name="Ma L.-J."/>
            <person name="Dead R."/>
            <person name="Young S."/>
            <person name="Zeng Q."/>
            <person name="Koehrsen M."/>
            <person name="Alvarado L."/>
            <person name="Berlin A."/>
            <person name="Chapman S.B."/>
            <person name="Chen Z."/>
            <person name="Freedman E."/>
            <person name="Gellesch M."/>
            <person name="Goldberg J."/>
            <person name="Griggs A."/>
            <person name="Gujja S."/>
            <person name="Heilman E.R."/>
            <person name="Heiman D."/>
            <person name="Hepburn T."/>
            <person name="Howarth C."/>
            <person name="Jen D."/>
            <person name="Larson L."/>
            <person name="Mehta T."/>
            <person name="Neiman D."/>
            <person name="Pearson M."/>
            <person name="Roberts A."/>
            <person name="Saif S."/>
            <person name="Shea T."/>
            <person name="Shenoy N."/>
            <person name="Sisk P."/>
            <person name="Stolte C."/>
            <person name="Sykes S."/>
            <person name="Walk T."/>
            <person name="White J."/>
            <person name="Yandava C."/>
            <person name="Haas B."/>
            <person name="Nusbaum C."/>
            <person name="Birren B."/>
        </authorList>
    </citation>
    <scope>NUCLEOTIDE SEQUENCE [LARGE SCALE GENOMIC DNA]</scope>
    <source>
        <strain evidence="10">ATCC 64411 / 73-15</strain>
    </source>
</reference>
<keyword evidence="6" id="KW-0732">Signal</keyword>
<evidence type="ECO:0000313" key="9">
    <source>
        <dbReference type="EnsemblFungi" id="MAPG_09507T0"/>
    </source>
</evidence>
<dbReference type="OrthoDB" id="442731at2759"/>
<dbReference type="STRING" id="644358.A0A0C4EA49"/>
<dbReference type="SUPFAM" id="SSF51445">
    <property type="entry name" value="(Trans)glycosidases"/>
    <property type="match status" value="1"/>
</dbReference>
<dbReference type="Gene3D" id="3.20.20.80">
    <property type="entry name" value="Glycosidases"/>
    <property type="match status" value="1"/>
</dbReference>
<evidence type="ECO:0000259" key="7">
    <source>
        <dbReference type="Pfam" id="PF00150"/>
    </source>
</evidence>
<proteinExistence type="inferred from homology"/>
<dbReference type="InterPro" id="IPR017853">
    <property type="entry name" value="GH"/>
</dbReference>
<dbReference type="EnsemblFungi" id="MAPG_09507T0">
    <property type="protein sequence ID" value="MAPG_09507T0"/>
    <property type="gene ID" value="MAPG_09507"/>
</dbReference>
<accession>A0A0C4EA49</accession>
<keyword evidence="3 4" id="KW-0326">Glycosidase</keyword>
<dbReference type="eggNOG" id="ENOG502QUKB">
    <property type="taxonomic scope" value="Eukaryota"/>
</dbReference>